<dbReference type="Gene3D" id="3.40.50.200">
    <property type="entry name" value="Peptidase S8/S53 domain"/>
    <property type="match status" value="1"/>
</dbReference>
<feature type="active site" description="Charge relay system" evidence="5">
    <location>
        <position position="332"/>
    </location>
</feature>
<feature type="region of interest" description="Disordered" evidence="6">
    <location>
        <begin position="481"/>
        <end position="513"/>
    </location>
</feature>
<keyword evidence="10" id="KW-1185">Reference proteome</keyword>
<dbReference type="PROSITE" id="PS51892">
    <property type="entry name" value="SUBTILASE"/>
    <property type="match status" value="1"/>
</dbReference>
<dbReference type="SUPFAM" id="SSF52743">
    <property type="entry name" value="Subtilisin-like"/>
    <property type="match status" value="1"/>
</dbReference>
<dbReference type="InterPro" id="IPR015500">
    <property type="entry name" value="Peptidase_S8_subtilisin-rel"/>
</dbReference>
<keyword evidence="2 5" id="KW-0645">Protease</keyword>
<reference evidence="10" key="1">
    <citation type="journal article" date="2019" name="Int. J. Syst. Evol. Microbiol.">
        <title>The Global Catalogue of Microorganisms (GCM) 10K type strain sequencing project: providing services to taxonomists for standard genome sequencing and annotation.</title>
        <authorList>
            <consortium name="The Broad Institute Genomics Platform"/>
            <consortium name="The Broad Institute Genome Sequencing Center for Infectious Disease"/>
            <person name="Wu L."/>
            <person name="Ma J."/>
        </authorList>
    </citation>
    <scope>NUCLEOTIDE SEQUENCE [LARGE SCALE GENOMIC DNA]</scope>
    <source>
        <strain evidence="10">JCM 17808</strain>
    </source>
</reference>
<protein>
    <recommendedName>
        <fullName evidence="8">Peptidase S8/S53 domain-containing protein</fullName>
    </recommendedName>
</protein>
<keyword evidence="4 5" id="KW-0720">Serine protease</keyword>
<keyword evidence="7" id="KW-1133">Transmembrane helix</keyword>
<evidence type="ECO:0000256" key="6">
    <source>
        <dbReference type="SAM" id="MobiDB-lite"/>
    </source>
</evidence>
<dbReference type="InterPro" id="IPR050131">
    <property type="entry name" value="Peptidase_S8_subtilisin-like"/>
</dbReference>
<dbReference type="InterPro" id="IPR000209">
    <property type="entry name" value="Peptidase_S8/S53_dom"/>
</dbReference>
<feature type="transmembrane region" description="Helical" evidence="7">
    <location>
        <begin position="454"/>
        <end position="476"/>
    </location>
</feature>
<comment type="caution">
    <text evidence="9">The sequence shown here is derived from an EMBL/GenBank/DDBJ whole genome shotgun (WGS) entry which is preliminary data.</text>
</comment>
<evidence type="ECO:0000256" key="2">
    <source>
        <dbReference type="ARBA" id="ARBA00022670"/>
    </source>
</evidence>
<feature type="active site" description="Charge relay system" evidence="5">
    <location>
        <position position="169"/>
    </location>
</feature>
<feature type="region of interest" description="Disordered" evidence="6">
    <location>
        <begin position="64"/>
        <end position="102"/>
    </location>
</feature>
<feature type="region of interest" description="Disordered" evidence="6">
    <location>
        <begin position="366"/>
        <end position="386"/>
    </location>
</feature>
<dbReference type="InterPro" id="IPR022398">
    <property type="entry name" value="Peptidase_S8_His-AS"/>
</dbReference>
<keyword evidence="3 5" id="KW-0378">Hydrolase</keyword>
<evidence type="ECO:0000313" key="9">
    <source>
        <dbReference type="EMBL" id="GAA4393118.1"/>
    </source>
</evidence>
<feature type="active site" description="Charge relay system" evidence="5">
    <location>
        <position position="130"/>
    </location>
</feature>
<organism evidence="9 10">
    <name type="scientific">Brevibacterium pityocampae</name>
    <dbReference type="NCBI Taxonomy" id="506594"/>
    <lineage>
        <taxon>Bacteria</taxon>
        <taxon>Bacillati</taxon>
        <taxon>Actinomycetota</taxon>
        <taxon>Actinomycetes</taxon>
        <taxon>Micrococcales</taxon>
        <taxon>Brevibacteriaceae</taxon>
        <taxon>Brevibacterium</taxon>
    </lineage>
</organism>
<dbReference type="PANTHER" id="PTHR43806:SF11">
    <property type="entry name" value="CEREVISIN-RELATED"/>
    <property type="match status" value="1"/>
</dbReference>
<evidence type="ECO:0000256" key="4">
    <source>
        <dbReference type="ARBA" id="ARBA00022825"/>
    </source>
</evidence>
<evidence type="ECO:0000313" key="10">
    <source>
        <dbReference type="Proteomes" id="UP001500642"/>
    </source>
</evidence>
<keyword evidence="7" id="KW-0812">Transmembrane</keyword>
<dbReference type="PROSITE" id="PS00136">
    <property type="entry name" value="SUBTILASE_ASP"/>
    <property type="match status" value="1"/>
</dbReference>
<evidence type="ECO:0000259" key="8">
    <source>
        <dbReference type="Pfam" id="PF00082"/>
    </source>
</evidence>
<feature type="compositionally biased region" description="Acidic residues" evidence="6">
    <location>
        <begin position="494"/>
        <end position="503"/>
    </location>
</feature>
<dbReference type="CDD" id="cd00306">
    <property type="entry name" value="Peptidases_S8_S53"/>
    <property type="match status" value="1"/>
</dbReference>
<dbReference type="PROSITE" id="PS00137">
    <property type="entry name" value="SUBTILASE_HIS"/>
    <property type="match status" value="1"/>
</dbReference>
<dbReference type="InterPro" id="IPR036852">
    <property type="entry name" value="Peptidase_S8/S53_dom_sf"/>
</dbReference>
<evidence type="ECO:0000256" key="3">
    <source>
        <dbReference type="ARBA" id="ARBA00022801"/>
    </source>
</evidence>
<feature type="domain" description="Peptidase S8/S53" evidence="8">
    <location>
        <begin position="121"/>
        <end position="371"/>
    </location>
</feature>
<dbReference type="PRINTS" id="PR00723">
    <property type="entry name" value="SUBTILISIN"/>
</dbReference>
<evidence type="ECO:0000256" key="7">
    <source>
        <dbReference type="SAM" id="Phobius"/>
    </source>
</evidence>
<name>A0ABP8JMD3_9MICO</name>
<gene>
    <name evidence="9" type="ORF">GCM10023167_21810</name>
</gene>
<feature type="region of interest" description="Disordered" evidence="6">
    <location>
        <begin position="422"/>
        <end position="451"/>
    </location>
</feature>
<evidence type="ECO:0000256" key="1">
    <source>
        <dbReference type="ARBA" id="ARBA00011073"/>
    </source>
</evidence>
<feature type="compositionally biased region" description="Low complexity" evidence="6">
    <location>
        <begin position="64"/>
        <end position="92"/>
    </location>
</feature>
<accession>A0ABP8JMD3</accession>
<evidence type="ECO:0000256" key="5">
    <source>
        <dbReference type="PROSITE-ProRule" id="PRU01240"/>
    </source>
</evidence>
<sequence length="513" mass="50543">MDGARAPGAVRGALGGVCALALLLGGQVPALAVAGEVPGQRATATSAAFPTSAAVPSAAAMPTSVAAPGTGVAPPETAVEPEPAPEESAPGTAPGGGPAAGPGQWFIDDYGIDTLWEQTTGDGVTVAVIDSGVDDSHENLTDTVRDARDFSGSGTDGRIPIGPEANQHHGTAVAGVIAGNGDGAGPTGVAPDAELLSASMWLGSGLPEGAKSSREQAVDAIRWAVDSGASVINMSLGWDDPAWPESWDEVFAYAYSKDVVIVACVGNSSQGATQAWSPSTVPGVVGVGGLGQDGQVRHPSTAPGTAVDVMGPAEEIPVPFHTGGYAQAAGCSFAAPVVSGVVALLRSAHPELSADEVVAALESTATAVPGHDGRSTPESPDPVIGWGRIQPVSALESGPPAEVPVAAEELASWVHMHRQAPAEDDAGLSASAGGPESQAATEPGGARPAARTPVLGPVVLITGGVTALVLAALALVRARRAARATAPAESADGPADDPGEDPADGPGEGRGTR</sequence>
<keyword evidence="7" id="KW-0472">Membrane</keyword>
<dbReference type="InterPro" id="IPR023827">
    <property type="entry name" value="Peptidase_S8_Asp-AS"/>
</dbReference>
<dbReference type="EMBL" id="BAABGL010000017">
    <property type="protein sequence ID" value="GAA4393118.1"/>
    <property type="molecule type" value="Genomic_DNA"/>
</dbReference>
<dbReference type="PANTHER" id="PTHR43806">
    <property type="entry name" value="PEPTIDASE S8"/>
    <property type="match status" value="1"/>
</dbReference>
<proteinExistence type="inferred from homology"/>
<dbReference type="Proteomes" id="UP001500642">
    <property type="component" value="Unassembled WGS sequence"/>
</dbReference>
<comment type="similarity">
    <text evidence="1 5">Belongs to the peptidase S8 family.</text>
</comment>
<dbReference type="Pfam" id="PF00082">
    <property type="entry name" value="Peptidase_S8"/>
    <property type="match status" value="1"/>
</dbReference>